<accession>A0A5B8W1T5</accession>
<dbReference type="Proteomes" id="UP000321362">
    <property type="component" value="Chromosome"/>
</dbReference>
<name>A0A5B8W1T5_9SPHI</name>
<dbReference type="OrthoDB" id="9182282at2"/>
<organism evidence="1 2">
    <name type="scientific">Mucilaginibacter ginsenosidivorax</name>
    <dbReference type="NCBI Taxonomy" id="862126"/>
    <lineage>
        <taxon>Bacteria</taxon>
        <taxon>Pseudomonadati</taxon>
        <taxon>Bacteroidota</taxon>
        <taxon>Sphingobacteriia</taxon>
        <taxon>Sphingobacteriales</taxon>
        <taxon>Sphingobacteriaceae</taxon>
        <taxon>Mucilaginibacter</taxon>
    </lineage>
</organism>
<gene>
    <name evidence="1" type="ORF">FSB76_17630</name>
</gene>
<dbReference type="RefSeq" id="WP_147055585.1">
    <property type="nucleotide sequence ID" value="NZ_CP042437.1"/>
</dbReference>
<evidence type="ECO:0000313" key="2">
    <source>
        <dbReference type="Proteomes" id="UP000321362"/>
    </source>
</evidence>
<evidence type="ECO:0000313" key="1">
    <source>
        <dbReference type="EMBL" id="QEC77673.1"/>
    </source>
</evidence>
<keyword evidence="2" id="KW-1185">Reference proteome</keyword>
<proteinExistence type="predicted"/>
<sequence>MAIDFYDLLDTNKKKILFEISQDNFAEIEFVFLHLREKTGLYIDAYGKSRIYRSHVDMLVSFMTESMKESASNKRKILSETITKFKIVDQGFLTEGD</sequence>
<dbReference type="AlphaFoldDB" id="A0A5B8W1T5"/>
<protein>
    <submittedName>
        <fullName evidence="1">Uncharacterized protein</fullName>
    </submittedName>
</protein>
<reference evidence="1 2" key="1">
    <citation type="journal article" date="2013" name="J. Microbiol.">
        <title>Mucilaginibacter ginsenosidivorax sp. nov., with ginsenoside converting activity isolated from sediment.</title>
        <authorList>
            <person name="Kim J.K."/>
            <person name="Choi T.E."/>
            <person name="Liu Q.M."/>
            <person name="Park H.Y."/>
            <person name="Yi T.H."/>
            <person name="Yoon M.H."/>
            <person name="Kim S.C."/>
            <person name="Im W.T."/>
        </authorList>
    </citation>
    <scope>NUCLEOTIDE SEQUENCE [LARGE SCALE GENOMIC DNA]</scope>
    <source>
        <strain evidence="1 2">KHI28</strain>
    </source>
</reference>
<dbReference type="KEGG" id="mgk:FSB76_17630"/>
<dbReference type="EMBL" id="CP042437">
    <property type="protein sequence ID" value="QEC77673.1"/>
    <property type="molecule type" value="Genomic_DNA"/>
</dbReference>